<dbReference type="KEGG" id="tfl:RPIT_10675"/>
<proteinExistence type="predicted"/>
<gene>
    <name evidence="2" type="ORF">RPIT_10675</name>
</gene>
<evidence type="ECO:0000313" key="3">
    <source>
        <dbReference type="Proteomes" id="UP000188324"/>
    </source>
</evidence>
<organism evidence="2 3">
    <name type="scientific">Tessaracoccus flavus</name>
    <dbReference type="NCBI Taxonomy" id="1610493"/>
    <lineage>
        <taxon>Bacteria</taxon>
        <taxon>Bacillati</taxon>
        <taxon>Actinomycetota</taxon>
        <taxon>Actinomycetes</taxon>
        <taxon>Propionibacteriales</taxon>
        <taxon>Propionibacteriaceae</taxon>
        <taxon>Tessaracoccus</taxon>
    </lineage>
</organism>
<dbReference type="InterPro" id="IPR003675">
    <property type="entry name" value="Rce1/LyrA-like_dom"/>
</dbReference>
<protein>
    <recommendedName>
        <fullName evidence="1">CAAX prenyl protease 2/Lysostaphin resistance protein A-like domain-containing protein</fullName>
    </recommendedName>
</protein>
<name>A0A1Q2CGG2_9ACTN</name>
<dbReference type="STRING" id="1610493.RPIT_10675"/>
<dbReference type="GO" id="GO:0080120">
    <property type="term" value="P:CAAX-box protein maturation"/>
    <property type="evidence" value="ECO:0007669"/>
    <property type="project" value="UniProtKB-ARBA"/>
</dbReference>
<dbReference type="EMBL" id="CP019605">
    <property type="protein sequence ID" value="AQP45201.1"/>
    <property type="molecule type" value="Genomic_DNA"/>
</dbReference>
<evidence type="ECO:0000259" key="1">
    <source>
        <dbReference type="Pfam" id="PF02517"/>
    </source>
</evidence>
<feature type="domain" description="CAAX prenyl protease 2/Lysostaphin resistance protein A-like" evidence="1">
    <location>
        <begin position="22"/>
        <end position="114"/>
    </location>
</feature>
<dbReference type="GO" id="GO:0004175">
    <property type="term" value="F:endopeptidase activity"/>
    <property type="evidence" value="ECO:0007669"/>
    <property type="project" value="UniProtKB-ARBA"/>
</dbReference>
<evidence type="ECO:0000313" key="2">
    <source>
        <dbReference type="EMBL" id="AQP45201.1"/>
    </source>
</evidence>
<keyword evidence="3" id="KW-1185">Reference proteome</keyword>
<reference evidence="2 3" key="1">
    <citation type="journal article" date="2016" name="Int. J. Syst. Evol. Microbiol.">
        <title>Tessaracoccus flavus sp. nov., isolated from the drainage system of a lindane-producing factory.</title>
        <authorList>
            <person name="Kumari R."/>
            <person name="Singh P."/>
            <person name="Schumann P."/>
            <person name="Lal R."/>
        </authorList>
    </citation>
    <scope>NUCLEOTIDE SEQUENCE [LARGE SCALE GENOMIC DNA]</scope>
    <source>
        <strain evidence="2 3">RP1T</strain>
    </source>
</reference>
<sequence>MAHAGRGDAGDTAGLPLFLILIAGIGRAFLLQGIHEEWWFRGFAFRGYRERPVLVLAATTVFFTLLHLVSSGGQQSASELFLYLALPLGMGFWAGVERLRTDTVWGAVGIHGGIHVGLVGAQLLGWEMGPAAWITIGLALCAAAMVRLVTAPKNQRQSAG</sequence>
<dbReference type="AlphaFoldDB" id="A0A1Q2CGG2"/>
<dbReference type="Pfam" id="PF02517">
    <property type="entry name" value="Rce1-like"/>
    <property type="match status" value="1"/>
</dbReference>
<accession>A0A1Q2CGG2</accession>
<dbReference type="RefSeq" id="WP_162274542.1">
    <property type="nucleotide sequence ID" value="NZ_CP019605.1"/>
</dbReference>
<dbReference type="Proteomes" id="UP000188324">
    <property type="component" value="Chromosome"/>
</dbReference>